<dbReference type="GO" id="GO:0042840">
    <property type="term" value="P:D-glucuronate catabolic process"/>
    <property type="evidence" value="ECO:0007669"/>
    <property type="project" value="TreeGrafter"/>
</dbReference>
<dbReference type="EMBL" id="JACHGJ010000005">
    <property type="protein sequence ID" value="MBB6481239.1"/>
    <property type="molecule type" value="Genomic_DNA"/>
</dbReference>
<dbReference type="GO" id="GO:0008927">
    <property type="term" value="F:mannonate dehydratase activity"/>
    <property type="evidence" value="ECO:0007669"/>
    <property type="project" value="UniProtKB-UniRule"/>
</dbReference>
<dbReference type="GO" id="GO:0030145">
    <property type="term" value="F:manganese ion binding"/>
    <property type="evidence" value="ECO:0007669"/>
    <property type="project" value="TreeGrafter"/>
</dbReference>
<evidence type="ECO:0000256" key="9">
    <source>
        <dbReference type="HAMAP-Rule" id="MF_00106"/>
    </source>
</evidence>
<dbReference type="AlphaFoldDB" id="A0A841REH1"/>
<dbReference type="Pfam" id="PF03786">
    <property type="entry name" value="UxuA"/>
    <property type="match status" value="1"/>
</dbReference>
<evidence type="ECO:0000313" key="10">
    <source>
        <dbReference type="EMBL" id="MBB6481239.1"/>
    </source>
</evidence>
<keyword evidence="11" id="KW-1185">Reference proteome</keyword>
<reference evidence="10 11" key="1">
    <citation type="submission" date="2020-08" db="EMBL/GenBank/DDBJ databases">
        <title>Genomic Encyclopedia of Type Strains, Phase IV (KMG-IV): sequencing the most valuable type-strain genomes for metagenomic binning, comparative biology and taxonomic classification.</title>
        <authorList>
            <person name="Goeker M."/>
        </authorList>
    </citation>
    <scope>NUCLEOTIDE SEQUENCE [LARGE SCALE GENOMIC DNA]</scope>
    <source>
        <strain evidence="10 11">DSM 2461</strain>
    </source>
</reference>
<proteinExistence type="inferred from homology"/>
<dbReference type="NCBIfam" id="NF003027">
    <property type="entry name" value="PRK03906.1"/>
    <property type="match status" value="2"/>
</dbReference>
<comment type="function">
    <text evidence="2 9">Catalyzes the dehydration of D-mannonate.</text>
</comment>
<keyword evidence="8 9" id="KW-0456">Lyase</keyword>
<evidence type="ECO:0000313" key="11">
    <source>
        <dbReference type="Proteomes" id="UP000587760"/>
    </source>
</evidence>
<dbReference type="SUPFAM" id="SSF51658">
    <property type="entry name" value="Xylose isomerase-like"/>
    <property type="match status" value="1"/>
</dbReference>
<comment type="cofactor">
    <cofactor evidence="9">
        <name>Fe(2+)</name>
        <dbReference type="ChEBI" id="CHEBI:29033"/>
    </cofactor>
    <cofactor evidence="9">
        <name>Mn(2+)</name>
        <dbReference type="ChEBI" id="CHEBI:29035"/>
    </cofactor>
</comment>
<dbReference type="GO" id="GO:0008198">
    <property type="term" value="F:ferrous iron binding"/>
    <property type="evidence" value="ECO:0007669"/>
    <property type="project" value="TreeGrafter"/>
</dbReference>
<protein>
    <recommendedName>
        <fullName evidence="5 9">Mannonate dehydratase</fullName>
        <ecNumber evidence="5 9">4.2.1.8</ecNumber>
    </recommendedName>
    <alternativeName>
        <fullName evidence="9">D-mannonate hydro-lyase</fullName>
    </alternativeName>
</protein>
<dbReference type="PANTHER" id="PTHR30387">
    <property type="entry name" value="MANNONATE DEHYDRATASE"/>
    <property type="match status" value="1"/>
</dbReference>
<dbReference type="NCBIfam" id="TIGR00695">
    <property type="entry name" value="uxuA"/>
    <property type="match status" value="1"/>
</dbReference>
<dbReference type="PIRSF" id="PIRSF016049">
    <property type="entry name" value="Man_dehyd"/>
    <property type="match status" value="1"/>
</dbReference>
<organism evidence="10 11">
    <name type="scientific">Spirochaeta isovalerica</name>
    <dbReference type="NCBI Taxonomy" id="150"/>
    <lineage>
        <taxon>Bacteria</taxon>
        <taxon>Pseudomonadati</taxon>
        <taxon>Spirochaetota</taxon>
        <taxon>Spirochaetia</taxon>
        <taxon>Spirochaetales</taxon>
        <taxon>Spirochaetaceae</taxon>
        <taxon>Spirochaeta</taxon>
    </lineage>
</organism>
<comment type="caution">
    <text evidence="10">The sequence shown here is derived from an EMBL/GenBank/DDBJ whole genome shotgun (WGS) entry which is preliminary data.</text>
</comment>
<accession>A0A841REH1</accession>
<dbReference type="UniPathway" id="UPA00246"/>
<comment type="catalytic activity">
    <reaction evidence="1 9">
        <text>D-mannonate = 2-dehydro-3-deoxy-D-gluconate + H2O</text>
        <dbReference type="Rhea" id="RHEA:20097"/>
        <dbReference type="ChEBI" id="CHEBI:15377"/>
        <dbReference type="ChEBI" id="CHEBI:17767"/>
        <dbReference type="ChEBI" id="CHEBI:57990"/>
        <dbReference type="EC" id="4.2.1.8"/>
    </reaction>
</comment>
<dbReference type="HAMAP" id="MF_00106">
    <property type="entry name" value="UxuA"/>
    <property type="match status" value="1"/>
</dbReference>
<sequence length="355" mass="39894">MKMIMRWFGEENDTVTLQQIRQVPNIDGVAGALHHIPAGEAWPMDEILALKKSINDAGLQFEVVESVNVSDAIKLGSPERDAHIENYKLTISRLAEAGVKVICYNFMPVFDWTRSSLDAPLPDGSQTMEYNESIIAEIKPDTIADYMLEKAETYSLPGWEPERMAKIVDLFSKFSVITEEKLRENLKYFLDAIMPVCEETGVAMAIHPDDPPWSVFGLPRIFKNQGDMEAIMALNENRMNGITLCTGCLGSHPDNDIPAMIESAVSKGKLHFVHIRNIRITKPRYFREVSHFSGDGSLDMFAILKALYQSGFDGYARPDHGRMIWGEQARPGYGLYDRALGIAYINGIWEALEKG</sequence>
<comment type="pathway">
    <text evidence="3 9">Carbohydrate metabolism; pentose and glucuronate interconversion.</text>
</comment>
<dbReference type="EC" id="4.2.1.8" evidence="5 9"/>
<dbReference type="PANTHER" id="PTHR30387:SF2">
    <property type="entry name" value="MANNONATE DEHYDRATASE"/>
    <property type="match status" value="1"/>
</dbReference>
<evidence type="ECO:0000256" key="3">
    <source>
        <dbReference type="ARBA" id="ARBA00004892"/>
    </source>
</evidence>
<dbReference type="Proteomes" id="UP000587760">
    <property type="component" value="Unassembled WGS sequence"/>
</dbReference>
<evidence type="ECO:0000256" key="5">
    <source>
        <dbReference type="ARBA" id="ARBA00012927"/>
    </source>
</evidence>
<gene>
    <name evidence="9" type="primary">uxuA</name>
    <name evidence="10" type="ORF">HNR50_002912</name>
</gene>
<comment type="similarity">
    <text evidence="4 9">Belongs to the mannonate dehydratase family.</text>
</comment>
<evidence type="ECO:0000256" key="6">
    <source>
        <dbReference type="ARBA" id="ARBA00023004"/>
    </source>
</evidence>
<keyword evidence="6 9" id="KW-0408">Iron</keyword>
<name>A0A841REH1_9SPIO</name>
<dbReference type="InterPro" id="IPR004628">
    <property type="entry name" value="Man_deHydtase"/>
</dbReference>
<evidence type="ECO:0000256" key="7">
    <source>
        <dbReference type="ARBA" id="ARBA00023211"/>
    </source>
</evidence>
<evidence type="ECO:0000256" key="1">
    <source>
        <dbReference type="ARBA" id="ARBA00001794"/>
    </source>
</evidence>
<evidence type="ECO:0000256" key="8">
    <source>
        <dbReference type="ARBA" id="ARBA00023239"/>
    </source>
</evidence>
<keyword evidence="7 9" id="KW-0464">Manganese</keyword>
<dbReference type="InterPro" id="IPR036237">
    <property type="entry name" value="Xyl_isomerase-like_sf"/>
</dbReference>
<evidence type="ECO:0000256" key="4">
    <source>
        <dbReference type="ARBA" id="ARBA00007389"/>
    </source>
</evidence>
<evidence type="ECO:0000256" key="2">
    <source>
        <dbReference type="ARBA" id="ARBA00002713"/>
    </source>
</evidence>
<dbReference type="Gene3D" id="3.20.20.150">
    <property type="entry name" value="Divalent-metal-dependent TIM barrel enzymes"/>
    <property type="match status" value="1"/>
</dbReference>